<gene>
    <name evidence="1" type="ORF">QNI16_07215</name>
</gene>
<dbReference type="RefSeq" id="WP_313976840.1">
    <property type="nucleotide sequence ID" value="NZ_JASJOS010000003.1"/>
</dbReference>
<sequence length="117" mass="13856">MKVKSIIFVHNDFEWKSFFSAVFIWFPIRLVTGAYWNHCALLVELDGKDWIVEALGKGVTMTPRSVWEVRSKRKTEFILVDKYPVWLLDAIGKRYDYASLLFWKILKYVTGSWYGPK</sequence>
<organism evidence="1 2">
    <name type="scientific">Xanthocytophaga flava</name>
    <dbReference type="NCBI Taxonomy" id="3048013"/>
    <lineage>
        <taxon>Bacteria</taxon>
        <taxon>Pseudomonadati</taxon>
        <taxon>Bacteroidota</taxon>
        <taxon>Cytophagia</taxon>
        <taxon>Cytophagales</taxon>
        <taxon>Rhodocytophagaceae</taxon>
        <taxon>Xanthocytophaga</taxon>
    </lineage>
</organism>
<comment type="caution">
    <text evidence="1">The sequence shown here is derived from an EMBL/GenBank/DDBJ whole genome shotgun (WGS) entry which is preliminary data.</text>
</comment>
<evidence type="ECO:0000313" key="1">
    <source>
        <dbReference type="EMBL" id="MDJ1480268.1"/>
    </source>
</evidence>
<accession>A0AAE3QMX1</accession>
<dbReference type="SUPFAM" id="SSF54001">
    <property type="entry name" value="Cysteine proteinases"/>
    <property type="match status" value="1"/>
</dbReference>
<dbReference type="EMBL" id="JASJOS010000003">
    <property type="protein sequence ID" value="MDJ1480268.1"/>
    <property type="molecule type" value="Genomic_DNA"/>
</dbReference>
<dbReference type="Gene3D" id="3.90.1720.10">
    <property type="entry name" value="endopeptidase domain like (from Nostoc punctiforme)"/>
    <property type="match status" value="1"/>
</dbReference>
<name>A0AAE3QMX1_9BACT</name>
<proteinExistence type="predicted"/>
<dbReference type="InterPro" id="IPR038765">
    <property type="entry name" value="Papain-like_cys_pep_sf"/>
</dbReference>
<dbReference type="Proteomes" id="UP001241110">
    <property type="component" value="Unassembled WGS sequence"/>
</dbReference>
<evidence type="ECO:0000313" key="2">
    <source>
        <dbReference type="Proteomes" id="UP001241110"/>
    </source>
</evidence>
<reference evidence="1" key="1">
    <citation type="submission" date="2023-05" db="EMBL/GenBank/DDBJ databases">
        <authorList>
            <person name="Zhang X."/>
        </authorList>
    </citation>
    <scope>NUCLEOTIDE SEQUENCE</scope>
    <source>
        <strain evidence="1">YF14B1</strain>
    </source>
</reference>
<protein>
    <submittedName>
        <fullName evidence="1">Uncharacterized protein</fullName>
    </submittedName>
</protein>
<dbReference type="AlphaFoldDB" id="A0AAE3QMX1"/>